<dbReference type="Pfam" id="PF14607">
    <property type="entry name" value="GxDLY"/>
    <property type="match status" value="1"/>
</dbReference>
<dbReference type="Proteomes" id="UP000183200">
    <property type="component" value="Unassembled WGS sequence"/>
</dbReference>
<dbReference type="InterPro" id="IPR036514">
    <property type="entry name" value="SGNH_hydro_sf"/>
</dbReference>
<dbReference type="InterPro" id="IPR032740">
    <property type="entry name" value="GxDLY"/>
</dbReference>
<dbReference type="SUPFAM" id="SSF52266">
    <property type="entry name" value="SGNH hydrolase"/>
    <property type="match status" value="2"/>
</dbReference>
<dbReference type="STRING" id="430522.BFS30_17395"/>
<feature type="domain" description="SGNH hydrolase-type esterase" evidence="2">
    <location>
        <begin position="420"/>
        <end position="585"/>
    </location>
</feature>
<dbReference type="Pfam" id="PF14606">
    <property type="entry name" value="Lipase_GDSL_3"/>
    <property type="match status" value="1"/>
</dbReference>
<evidence type="ECO:0000313" key="6">
    <source>
        <dbReference type="Proteomes" id="UP000183200"/>
    </source>
</evidence>
<dbReference type="InterPro" id="IPR013830">
    <property type="entry name" value="SGNH_hydro"/>
</dbReference>
<evidence type="ECO:0000259" key="3">
    <source>
        <dbReference type="Pfam" id="PF14606"/>
    </source>
</evidence>
<dbReference type="Gene3D" id="3.40.50.1110">
    <property type="entry name" value="SGNH hydrolase"/>
    <property type="match status" value="2"/>
</dbReference>
<reference evidence="6" key="1">
    <citation type="submission" date="2016-10" db="EMBL/GenBank/DDBJ databases">
        <authorList>
            <person name="Varghese N."/>
            <person name="Submissions S."/>
        </authorList>
    </citation>
    <scope>NUCLEOTIDE SEQUENCE [LARGE SCALE GENOMIC DNA]</scope>
    <source>
        <strain evidence="6">DSM 19110</strain>
    </source>
</reference>
<dbReference type="PANTHER" id="PTHR30383">
    <property type="entry name" value="THIOESTERASE 1/PROTEASE 1/LYSOPHOSPHOLIPASE L1"/>
    <property type="match status" value="1"/>
</dbReference>
<name>A0A1G9NRM8_9SPHI</name>
<feature type="domain" description="SGNH hydrolase-type esterase N-terminal" evidence="4">
    <location>
        <begin position="37"/>
        <end position="184"/>
    </location>
</feature>
<evidence type="ECO:0000256" key="1">
    <source>
        <dbReference type="SAM" id="SignalP"/>
    </source>
</evidence>
<keyword evidence="1" id="KW-0732">Signal</keyword>
<evidence type="ECO:0000313" key="5">
    <source>
        <dbReference type="EMBL" id="SDL88963.1"/>
    </source>
</evidence>
<feature type="signal peptide" evidence="1">
    <location>
        <begin position="1"/>
        <end position="27"/>
    </location>
</feature>
<sequence length="598" mass="67644">MGYKFQKMKKYFLILILTMMFCGFCAAQNTNAFKSWNPIKDTLNVIQGRGWSEGFKSAYDRLPASAEKKVRKAVWNLSENSAGLNLRFRTNATNIVVKFAVKAALQMPHMPATGVSGVDLYAKDKDGKWLWCAGKFAFGDTISYRFNHISGTDQQVKDREYTLYLPLYNSLNWIEIEVPEESNFKALPVYPEKPIVVYGTSIAQGACASRPGMAWTSILGRKLDRSMVNLGFSGNGMLEPEVLDYITQIDARLYVLDCLPNMTGPAMKDDTIRKRIANAVTMIQLKRPGAPILLTEHDGYSDGEMQPMRKTAYERVNALMDFTVDSLKKAGVKNIYLLSKEEIGQDIESMVDGVHPNDLGMMNYAKAYEKKIKEIFNEDEGNYSSMIPRTQRRDAATYDWETRHQEVLKYAAAQQPEIVFMGNSITHFWGGLPQAAVANGTKSWSKYFGQRKVLNMGFGWDRIENVLWRVYHGELDGFSPQHIVLMIGTNNLESNTDEQLLGGLDFLLKAIRSRQRESGVLCMGILPRRGMELRISNLNKKIALIVKKKGMQYADAGTLFLNSNQKIEESLFSDGLHPNENGYERLGKFINSRISLKK</sequence>
<dbReference type="Gene3D" id="2.60.120.260">
    <property type="entry name" value="Galactose-binding domain-like"/>
    <property type="match status" value="1"/>
</dbReference>
<dbReference type="PANTHER" id="PTHR30383:SF5">
    <property type="entry name" value="SGNH HYDROLASE-TYPE ESTERASE DOMAIN-CONTAINING PROTEIN"/>
    <property type="match status" value="1"/>
</dbReference>
<evidence type="ECO:0000259" key="2">
    <source>
        <dbReference type="Pfam" id="PF13472"/>
    </source>
</evidence>
<dbReference type="CDD" id="cd01844">
    <property type="entry name" value="SGNH_hydrolase_like_6"/>
    <property type="match status" value="1"/>
</dbReference>
<protein>
    <submittedName>
        <fullName evidence="5">Lysophospholipase L1</fullName>
    </submittedName>
</protein>
<feature type="domain" description="SGNH hydrolase-type esterase" evidence="3">
    <location>
        <begin position="192"/>
        <end position="373"/>
    </location>
</feature>
<dbReference type="InterPro" id="IPR051532">
    <property type="entry name" value="Ester_Hydrolysis_Enzymes"/>
</dbReference>
<dbReference type="GO" id="GO:0004622">
    <property type="term" value="F:phosphatidylcholine lysophospholipase activity"/>
    <property type="evidence" value="ECO:0007669"/>
    <property type="project" value="TreeGrafter"/>
</dbReference>
<dbReference type="AlphaFoldDB" id="A0A1G9NRM8"/>
<organism evidence="5 6">
    <name type="scientific">Pedobacter steynii</name>
    <dbReference type="NCBI Taxonomy" id="430522"/>
    <lineage>
        <taxon>Bacteria</taxon>
        <taxon>Pseudomonadati</taxon>
        <taxon>Bacteroidota</taxon>
        <taxon>Sphingobacteriia</taxon>
        <taxon>Sphingobacteriales</taxon>
        <taxon>Sphingobacteriaceae</taxon>
        <taxon>Pedobacter</taxon>
    </lineage>
</organism>
<gene>
    <name evidence="5" type="ORF">SAMN05421820_102416</name>
</gene>
<accession>A0A1G9NRM8</accession>
<proteinExistence type="predicted"/>
<dbReference type="EMBL" id="FNGY01000002">
    <property type="protein sequence ID" value="SDL88963.1"/>
    <property type="molecule type" value="Genomic_DNA"/>
</dbReference>
<evidence type="ECO:0000259" key="4">
    <source>
        <dbReference type="Pfam" id="PF14607"/>
    </source>
</evidence>
<keyword evidence="6" id="KW-1185">Reference proteome</keyword>
<dbReference type="Pfam" id="PF13472">
    <property type="entry name" value="Lipase_GDSL_2"/>
    <property type="match status" value="1"/>
</dbReference>
<feature type="chain" id="PRO_5010245277" evidence="1">
    <location>
        <begin position="28"/>
        <end position="598"/>
    </location>
</feature>